<dbReference type="PaxDb" id="4097-A0A1S4B2C0"/>
<dbReference type="InterPro" id="IPR036397">
    <property type="entry name" value="RNaseH_sf"/>
</dbReference>
<name>A0A1S4B2C0_TOBAC</name>
<dbReference type="InterPro" id="IPR012337">
    <property type="entry name" value="RNaseH-like_sf"/>
</dbReference>
<feature type="domain" description="Integrase catalytic" evidence="1">
    <location>
        <begin position="2"/>
        <end position="142"/>
    </location>
</feature>
<dbReference type="OMA" id="TNHEAMN"/>
<dbReference type="OrthoDB" id="1934939at2759"/>
<protein>
    <recommendedName>
        <fullName evidence="1">Integrase catalytic domain-containing protein</fullName>
    </recommendedName>
</protein>
<dbReference type="Gene3D" id="3.30.420.10">
    <property type="entry name" value="Ribonuclease H-like superfamily/Ribonuclease H"/>
    <property type="match status" value="1"/>
</dbReference>
<organism evidence="2">
    <name type="scientific">Nicotiana tabacum</name>
    <name type="common">Common tobacco</name>
    <dbReference type="NCBI Taxonomy" id="4097"/>
    <lineage>
        <taxon>Eukaryota</taxon>
        <taxon>Viridiplantae</taxon>
        <taxon>Streptophyta</taxon>
        <taxon>Embryophyta</taxon>
        <taxon>Tracheophyta</taxon>
        <taxon>Spermatophyta</taxon>
        <taxon>Magnoliopsida</taxon>
        <taxon>eudicotyledons</taxon>
        <taxon>Gunneridae</taxon>
        <taxon>Pentapetalae</taxon>
        <taxon>asterids</taxon>
        <taxon>lamiids</taxon>
        <taxon>Solanales</taxon>
        <taxon>Solanaceae</taxon>
        <taxon>Nicotianoideae</taxon>
        <taxon>Nicotianeae</taxon>
        <taxon>Nicotiana</taxon>
    </lineage>
</organism>
<dbReference type="PANTHER" id="PTHR48475:SF1">
    <property type="entry name" value="RNASE H TYPE-1 DOMAIN-CONTAINING PROTEIN"/>
    <property type="match status" value="1"/>
</dbReference>
<accession>A0A1S4B2C0</accession>
<dbReference type="GO" id="GO:0003676">
    <property type="term" value="F:nucleic acid binding"/>
    <property type="evidence" value="ECO:0007669"/>
    <property type="project" value="InterPro"/>
</dbReference>
<dbReference type="PROSITE" id="PS50994">
    <property type="entry name" value="INTEGRASE"/>
    <property type="match status" value="1"/>
</dbReference>
<proteinExistence type="predicted"/>
<dbReference type="PANTHER" id="PTHR48475">
    <property type="entry name" value="RIBONUCLEASE H"/>
    <property type="match status" value="1"/>
</dbReference>
<dbReference type="RefSeq" id="XP_016482971.1">
    <property type="nucleotide sequence ID" value="XM_016627485.1"/>
</dbReference>
<dbReference type="AlphaFoldDB" id="A0A1S4B2C0"/>
<evidence type="ECO:0000259" key="1">
    <source>
        <dbReference type="PROSITE" id="PS50994"/>
    </source>
</evidence>
<reference evidence="2" key="1">
    <citation type="submission" date="2025-08" db="UniProtKB">
        <authorList>
            <consortium name="RefSeq"/>
        </authorList>
    </citation>
    <scope>IDENTIFICATION</scope>
</reference>
<dbReference type="GO" id="GO:0015074">
    <property type="term" value="P:DNA integration"/>
    <property type="evidence" value="ECO:0007669"/>
    <property type="project" value="InterPro"/>
</dbReference>
<evidence type="ECO:0000313" key="2">
    <source>
        <dbReference type="RefSeq" id="XP_016482971.1"/>
    </source>
</evidence>
<gene>
    <name evidence="2" type="primary">LOC107803720</name>
</gene>
<sequence length="251" mass="29276">MESEQQVIEDEDEDFLTPRTFVVPEESDATKSTIEELDQVILIKYMPEKKVDEKLYQYLAVSEIAVSGVIVREEQSTQFPIYYVTEFLEAHKIKRILSTSYNPTGNGKAESTNKTIIHNLKKQFDDAKGKWREVLPEVLWAYWTTSKTSMGATLFSLVYGSESLFPIKVGEPSFRFQHASKETNHEAMNTNLELIDEKREAMLDRMVMQKQRIERYYNRRTNLRHFGIRDLVLRKVILNTRDPNKGKLGQN</sequence>
<dbReference type="STRING" id="4097.A0A1S4B2C0"/>
<dbReference type="InterPro" id="IPR001584">
    <property type="entry name" value="Integrase_cat-core"/>
</dbReference>
<dbReference type="KEGG" id="nta:107803720"/>
<dbReference type="SUPFAM" id="SSF53098">
    <property type="entry name" value="Ribonuclease H-like"/>
    <property type="match status" value="1"/>
</dbReference>